<accession>A0ABW7JJN9</accession>
<name>A0ABW7JJN9_9NOCA</name>
<dbReference type="InterPro" id="IPR053832">
    <property type="entry name" value="DUF6924"/>
</dbReference>
<dbReference type="Proteomes" id="UP001609175">
    <property type="component" value="Unassembled WGS sequence"/>
</dbReference>
<evidence type="ECO:0000259" key="1">
    <source>
        <dbReference type="Pfam" id="PF21962"/>
    </source>
</evidence>
<proteinExistence type="predicted"/>
<organism evidence="2 3">
    <name type="scientific">Antrihabitans spumae</name>
    <dbReference type="NCBI Taxonomy" id="3373370"/>
    <lineage>
        <taxon>Bacteria</taxon>
        <taxon>Bacillati</taxon>
        <taxon>Actinomycetota</taxon>
        <taxon>Actinomycetes</taxon>
        <taxon>Mycobacteriales</taxon>
        <taxon>Nocardiaceae</taxon>
        <taxon>Antrihabitans</taxon>
    </lineage>
</organism>
<sequence>MSMSWEQVRGLNYGTMGRSISAIMHQSNGGGERVRHSPAVYWRIDDESGEPVHIENATDVYRRATDGGMLHRAKTPYGFESRSGFPSRLFRAYESWPPPSDNELHPPDLLDPTEPRAVQIRGRDGWEVTFRHQHSADLVTYVIDAELGLALSWRYRAHWMELENPCLDEQFSRDIFTWTGPTREEDLEAHEREYIAQIEKQRLLDEMPRALPTWLPIRVGSNPSAGDPRTGALDLGVYSEQCNLVLRRWVTDIGEPKLEWPMDITPARHRQETGAWTYEIRSNDNLDVADCARIIDSIVPVDPPEREPHVIAAELDAERSSQRNAEITELLGTGRVLEDHFDGESLLIRTDFSDDAAWRSAALAALAPPPGNDDFGAALTCIDNREYDRLTVDHLLALIAHHPTYYAFLIDNQTITDPEQTVLVVDTSPNDDDPERPRGRTFRTIPEKMFAIEANLSLANMDFGEYADAADKDGVFRGFAEPVARLTGAEMIRISSMNTSTGALQSFHESMLESNYPYDTDLYERELTDLHQSAAVAMYDERWTIVGYQEYLDATAGDGAALSATVPMHDGGWWTVALAPDDRRPLAAMLVVPPPAVPAERDGSGPRVVRIPFDPPAFVSLSALTDDDPLVDRDAMRRAVIDAAGATYGSDRVSGGYPVLLRIPQIPGFLAGCHVTVSGEDIFYTAVVTDTDNEFIVYESPPEGIQFIGPD</sequence>
<dbReference type="RefSeq" id="WP_395112828.1">
    <property type="nucleotide sequence ID" value="NZ_JBIMSO010000018.1"/>
</dbReference>
<dbReference type="Pfam" id="PF21962">
    <property type="entry name" value="DUF6924"/>
    <property type="match status" value="1"/>
</dbReference>
<reference evidence="2 3" key="1">
    <citation type="submission" date="2024-10" db="EMBL/GenBank/DDBJ databases">
        <authorList>
            <person name="Riesco R."/>
        </authorList>
    </citation>
    <scope>NUCLEOTIDE SEQUENCE [LARGE SCALE GENOMIC DNA]</scope>
    <source>
        <strain evidence="2 3">NCIMB 15449</strain>
    </source>
</reference>
<gene>
    <name evidence="2" type="ORF">ACHIPZ_04200</name>
</gene>
<feature type="domain" description="DUF6924" evidence="1">
    <location>
        <begin position="344"/>
        <end position="479"/>
    </location>
</feature>
<dbReference type="EMBL" id="JBIMSO010000018">
    <property type="protein sequence ID" value="MFH5207424.1"/>
    <property type="molecule type" value="Genomic_DNA"/>
</dbReference>
<evidence type="ECO:0000313" key="3">
    <source>
        <dbReference type="Proteomes" id="UP001609175"/>
    </source>
</evidence>
<comment type="caution">
    <text evidence="2">The sequence shown here is derived from an EMBL/GenBank/DDBJ whole genome shotgun (WGS) entry which is preliminary data.</text>
</comment>
<protein>
    <submittedName>
        <fullName evidence="2">DUF6924 domain-containing protein</fullName>
    </submittedName>
</protein>
<evidence type="ECO:0000313" key="2">
    <source>
        <dbReference type="EMBL" id="MFH5207424.1"/>
    </source>
</evidence>